<feature type="region of interest" description="Disordered" evidence="16">
    <location>
        <begin position="201"/>
        <end position="240"/>
    </location>
</feature>
<evidence type="ECO:0000256" key="8">
    <source>
        <dbReference type="ARBA" id="ARBA00022842"/>
    </source>
</evidence>
<dbReference type="PANTHER" id="PTHR24092">
    <property type="entry name" value="PROBABLE PHOSPHOLIPID-TRANSPORTING ATPASE"/>
    <property type="match status" value="1"/>
</dbReference>
<keyword evidence="9" id="KW-1278">Translocase</keyword>
<evidence type="ECO:0000313" key="21">
    <source>
        <dbReference type="Proteomes" id="UP000295192"/>
    </source>
</evidence>
<dbReference type="InterPro" id="IPR001757">
    <property type="entry name" value="P_typ_ATPase"/>
</dbReference>
<gene>
    <name evidence="20" type="ORF">AWZ03_014243</name>
</gene>
<feature type="region of interest" description="Disordered" evidence="16">
    <location>
        <begin position="1357"/>
        <end position="1380"/>
    </location>
</feature>
<evidence type="ECO:0000256" key="4">
    <source>
        <dbReference type="ARBA" id="ARBA00022692"/>
    </source>
</evidence>
<feature type="domain" description="P-type ATPase C-terminal" evidence="19">
    <location>
        <begin position="1480"/>
        <end position="1726"/>
    </location>
</feature>
<dbReference type="EMBL" id="LSRL02001131">
    <property type="protein sequence ID" value="TDG39335.1"/>
    <property type="molecule type" value="Genomic_DNA"/>
</dbReference>
<feature type="region of interest" description="Disordered" evidence="16">
    <location>
        <begin position="1816"/>
        <end position="1842"/>
    </location>
</feature>
<feature type="transmembrane region" description="Helical" evidence="17">
    <location>
        <begin position="514"/>
        <end position="543"/>
    </location>
</feature>
<feature type="binding site" evidence="14">
    <location>
        <position position="1165"/>
    </location>
    <ligand>
        <name>ATP</name>
        <dbReference type="ChEBI" id="CHEBI:30616"/>
    </ligand>
</feature>
<dbReference type="GO" id="GO:0005802">
    <property type="term" value="C:trans-Golgi network"/>
    <property type="evidence" value="ECO:0007669"/>
    <property type="project" value="TreeGrafter"/>
</dbReference>
<dbReference type="Pfam" id="PF16209">
    <property type="entry name" value="PhoLip_ATPase_N"/>
    <property type="match status" value="1"/>
</dbReference>
<dbReference type="EC" id="7.6.2.1" evidence="3"/>
<evidence type="ECO:0000313" key="20">
    <source>
        <dbReference type="EMBL" id="TDG39335.1"/>
    </source>
</evidence>
<evidence type="ECO:0000256" key="10">
    <source>
        <dbReference type="ARBA" id="ARBA00022989"/>
    </source>
</evidence>
<feature type="binding site" evidence="15">
    <location>
        <position position="640"/>
    </location>
    <ligand>
        <name>Mg(2+)</name>
        <dbReference type="ChEBI" id="CHEBI:18420"/>
    </ligand>
</feature>
<keyword evidence="21" id="KW-1185">Reference proteome</keyword>
<dbReference type="GO" id="GO:0007030">
    <property type="term" value="P:Golgi organization"/>
    <property type="evidence" value="ECO:0007669"/>
    <property type="project" value="TreeGrafter"/>
</dbReference>
<evidence type="ECO:0000256" key="15">
    <source>
        <dbReference type="PIRSR" id="PIRSR606539-3"/>
    </source>
</evidence>
<feature type="binding site" evidence="14">
    <location>
        <position position="641"/>
    </location>
    <ligand>
        <name>ATP</name>
        <dbReference type="ChEBI" id="CHEBI:30616"/>
    </ligand>
</feature>
<evidence type="ECO:0000256" key="13">
    <source>
        <dbReference type="PIRSR" id="PIRSR606539-1"/>
    </source>
</evidence>
<feature type="binding site" evidence="14">
    <location>
        <position position="1247"/>
    </location>
    <ligand>
        <name>ATP</name>
        <dbReference type="ChEBI" id="CHEBI:30616"/>
    </ligand>
</feature>
<evidence type="ECO:0000256" key="7">
    <source>
        <dbReference type="ARBA" id="ARBA00022840"/>
    </source>
</evidence>
<evidence type="ECO:0000256" key="12">
    <source>
        <dbReference type="ARBA" id="ARBA00034036"/>
    </source>
</evidence>
<dbReference type="SUPFAM" id="SSF81665">
    <property type="entry name" value="Calcium ATPase, transmembrane domain M"/>
    <property type="match status" value="1"/>
</dbReference>
<dbReference type="GO" id="GO:0005524">
    <property type="term" value="F:ATP binding"/>
    <property type="evidence" value="ECO:0007669"/>
    <property type="project" value="UniProtKB-KW"/>
</dbReference>
<feature type="domain" description="P-type ATPase N-terminal" evidence="18">
    <location>
        <begin position="257"/>
        <end position="322"/>
    </location>
</feature>
<dbReference type="SFLD" id="SFLDG00002">
    <property type="entry name" value="C1.7:_P-type_atpase_like"/>
    <property type="match status" value="1"/>
</dbReference>
<evidence type="ECO:0000256" key="9">
    <source>
        <dbReference type="ARBA" id="ARBA00022967"/>
    </source>
</evidence>
<feature type="compositionally biased region" description="Basic and acidic residues" evidence="16">
    <location>
        <begin position="1371"/>
        <end position="1380"/>
    </location>
</feature>
<keyword evidence="11 17" id="KW-0472">Membrane</keyword>
<dbReference type="OMA" id="FIGTMEW"/>
<feature type="active site" description="4-aspartylphosphate intermediate" evidence="13">
    <location>
        <position position="640"/>
    </location>
</feature>
<dbReference type="FunFam" id="3.40.50.1000:FF:000190">
    <property type="entry name" value="Phospholipid-transporting ATPase"/>
    <property type="match status" value="1"/>
</dbReference>
<feature type="transmembrane region" description="Helical" evidence="17">
    <location>
        <begin position="1544"/>
        <end position="1564"/>
    </location>
</feature>
<dbReference type="Pfam" id="PF16212">
    <property type="entry name" value="PhoLip_ATPase_C"/>
    <property type="match status" value="1"/>
</dbReference>
<keyword evidence="6 14" id="KW-0547">Nucleotide-binding</keyword>
<dbReference type="SUPFAM" id="SSF81653">
    <property type="entry name" value="Calcium ATPase, transduction domain A"/>
    <property type="match status" value="1"/>
</dbReference>
<comment type="catalytic activity">
    <reaction evidence="12">
        <text>ATP + H2O + phospholipidSide 1 = ADP + phosphate + phospholipidSide 2.</text>
        <dbReference type="EC" id="7.6.2.1"/>
    </reaction>
</comment>
<dbReference type="FunFam" id="3.40.50.1000:FF:000001">
    <property type="entry name" value="Phospholipid-transporting ATPase IC"/>
    <property type="match status" value="1"/>
</dbReference>
<comment type="similarity">
    <text evidence="2">Belongs to the cation transport ATPase (P-type) (TC 3.A.3) family. Type IV subfamily.</text>
</comment>
<feature type="transmembrane region" description="Helical" evidence="17">
    <location>
        <begin position="1625"/>
        <end position="1643"/>
    </location>
</feature>
<accession>A0A484AUV9</accession>
<feature type="region of interest" description="Disordered" evidence="16">
    <location>
        <begin position="1"/>
        <end position="20"/>
    </location>
</feature>
<dbReference type="Gene3D" id="3.40.1110.10">
    <property type="entry name" value="Calcium-transporting ATPase, cytoplasmic domain N"/>
    <property type="match status" value="2"/>
</dbReference>
<evidence type="ECO:0000256" key="1">
    <source>
        <dbReference type="ARBA" id="ARBA00004141"/>
    </source>
</evidence>
<feature type="transmembrane region" description="Helical" evidence="17">
    <location>
        <begin position="1594"/>
        <end position="1613"/>
    </location>
</feature>
<feature type="compositionally biased region" description="Low complexity" evidence="16">
    <location>
        <begin position="687"/>
        <end position="719"/>
    </location>
</feature>
<feature type="region of interest" description="Disordered" evidence="16">
    <location>
        <begin position="686"/>
        <end position="722"/>
    </location>
</feature>
<dbReference type="InterPro" id="IPR036412">
    <property type="entry name" value="HAD-like_sf"/>
</dbReference>
<feature type="binding site" evidence="15">
    <location>
        <position position="1454"/>
    </location>
    <ligand>
        <name>Mg(2+)</name>
        <dbReference type="ChEBI" id="CHEBI:18420"/>
    </ligand>
</feature>
<dbReference type="SUPFAM" id="SSF56784">
    <property type="entry name" value="HAD-like"/>
    <property type="match status" value="1"/>
</dbReference>
<feature type="binding site" evidence="15">
    <location>
        <position position="642"/>
    </location>
    <ligand>
        <name>Mg(2+)</name>
        <dbReference type="ChEBI" id="CHEBI:18420"/>
    </ligand>
</feature>
<keyword evidence="7 14" id="KW-0067">ATP-binding</keyword>
<dbReference type="InterPro" id="IPR006539">
    <property type="entry name" value="P-type_ATPase_IV"/>
</dbReference>
<dbReference type="SFLD" id="SFLDS00003">
    <property type="entry name" value="Haloacid_Dehalogenase"/>
    <property type="match status" value="1"/>
</dbReference>
<evidence type="ECO:0000256" key="17">
    <source>
        <dbReference type="SAM" id="Phobius"/>
    </source>
</evidence>
<comment type="caution">
    <text evidence="20">The sequence shown here is derived from an EMBL/GenBank/DDBJ whole genome shotgun (WGS) entry which is preliminary data.</text>
</comment>
<comment type="cofactor">
    <cofactor evidence="15">
        <name>Mg(2+)</name>
        <dbReference type="ChEBI" id="CHEBI:18420"/>
    </cofactor>
</comment>
<dbReference type="GO" id="GO:0140326">
    <property type="term" value="F:ATPase-coupled intramembrane lipid transporter activity"/>
    <property type="evidence" value="ECO:0007669"/>
    <property type="project" value="UniProtKB-EC"/>
</dbReference>
<feature type="binding site" evidence="14">
    <location>
        <position position="1457"/>
    </location>
    <ligand>
        <name>ATP</name>
        <dbReference type="ChEBI" id="CHEBI:30616"/>
    </ligand>
</feature>
<dbReference type="InterPro" id="IPR023298">
    <property type="entry name" value="ATPase_P-typ_TM_dom_sf"/>
</dbReference>
<dbReference type="NCBIfam" id="TIGR01494">
    <property type="entry name" value="ATPase_P-type"/>
    <property type="match status" value="1"/>
</dbReference>
<keyword evidence="8 15" id="KW-0460">Magnesium</keyword>
<evidence type="ECO:0000256" key="11">
    <source>
        <dbReference type="ARBA" id="ARBA00023136"/>
    </source>
</evidence>
<feature type="binding site" evidence="14">
    <location>
        <position position="1131"/>
    </location>
    <ligand>
        <name>ATP</name>
        <dbReference type="ChEBI" id="CHEBI:30616"/>
    </ligand>
</feature>
<feature type="transmembrane region" description="Helical" evidence="17">
    <location>
        <begin position="1655"/>
        <end position="1678"/>
    </location>
</feature>
<dbReference type="InterPro" id="IPR032630">
    <property type="entry name" value="P_typ_ATPase_c"/>
</dbReference>
<comment type="subcellular location">
    <subcellularLocation>
        <location evidence="1">Membrane</location>
        <topology evidence="1">Multi-pass membrane protein</topology>
    </subcellularLocation>
</comment>
<dbReference type="PROSITE" id="PS00154">
    <property type="entry name" value="ATPASE_E1_E2"/>
    <property type="match status" value="1"/>
</dbReference>
<feature type="binding site" evidence="15">
    <location>
        <position position="1458"/>
    </location>
    <ligand>
        <name>Mg(2+)</name>
        <dbReference type="ChEBI" id="CHEBI:18420"/>
    </ligand>
</feature>
<name>A0A484AUV9_DRONA</name>
<sequence length="1888" mass="211938">MPGTRKCSEKGQCARQRPDTLELGVLSADIRQQQQQREQEQEKERELELEREQQEPDVDHWSAAATQPMAATTRRSRWFNFASKSRRRRLLRCEEERMQLAVEPEQEHDLEQQQVRLAQPEITNIGNSTLTIASPAATHIKPEMPSSATTSSHLADSFYSLANVEAGDEPKAVIDVEQQYKEQPPFKPRLSMLQRFASWRRSAPDSLPSRRHSRHRSGDLDPQPQLSASASARNLRRLSQMRRRRSSYYFSDNERRIRANDKDFNSQFKYHSNYIKTSKYTLLTFLPFNLLEQFQRLANFYFLCLLVLQLIPAISSLTPVTTAIPLIGVLTLTAVKDAYDDIQRHLSDSQVNNRKSKTLRNGKLVEAKWSDVQVGDVIRLDNNQFVAADIMLLTTSEPNGLCFIETAELDGETNLKAKQCLIETTELGEQHDLLWNFNGEIICERPNNLLNKFEGTLMWKNQRFALDNDKILLRGCVLRNTQWCYGVVVFAGVDTKLMQNSGKTQFKSTGVDRLLNFIIIGIVLFLVSICALFALGCAIWEGLIGQHFQLYLPWEHIIPQEMVASGATVIGLLVFFSYAIVLNTVVPISLYVSVEVIRFAQSFLINWDEEMYYARTQTYAKARTTTLNEELGQIQYIFSDKTGTLTQNIMTFNKCSINGRTYGDVIDLRTGELIEITEQQTLFQTCNSNNSKNSNNSNNSKSSSGVNKRSSSASTAATPTAPPTILVHTAEVHAKKSALLVTQDGGTQLARSPDELCGRIASEQATPAISTMENPLARKQVHYLSPSRSVANEDDVDDPGGGKDAPGSRSASPSGSPSANSGLGPCFTRSGQRMRRQLSEGLSTSCGSGSVSGDKVIILHDNQPEHTHHPQQQQKQQHEQKTNRKLVKFNLMPSASSATECETSAIDSGSGCCAPFRPHHHSHRNSERNNSSRRNSNCNSSTNTNTNINTNSSSSSTTTNAHHRYLSTHRFATNWSSSHQKVHMLEPVDFSANPHHEVDFRWYDRTLLDAVRSDEEHSQNFFRLLALCHTVMAETVDGRLEYQAQSPDEAALVSAARNFGFVFRTRTPNSITIEVMGRIEVSDLPNNSSYRISYTEYTQEYELLHILDFNNVRKRMSVILRRGNSVVLYCKGADNVIYDRLHSGQEDLKARTQDHLNKFAGEGLRTLVLAERRLSEQYYNDWRSRQQEAALSMDSRESKLNAIYEEVESGMQLLGVTAIEDKLQDGVPKSIANLQNAGIKIWVLTGDKQETAINIGYSCQLLTDELVDVFIVDGNSVEEVEKQLRQFKESIKIFDRFRPGGTEAMNNFNSDSSMDPMSVAMTQTSAFMQDANGSTMPPPPAISVVTFRWDAKIKDNKGGPDSAECNDIFGDPEKNSEGRRTAPSVIADENTGFALVVNGHSLVHCLSPELESKFLDIASQCKAVICCRVTPLQKALVVELIKRAKNAVTLAIGDGANDVSMIKAAHIGVGISGQEGLQAVLSSDYAIAQFCHLERLLLVHGRWSYYRMCKFLRYFFYKNFAFTLCHCWYSLFCGFSAQTVFDPMFISVYNLFYTSLPVLALGVFEQDVSDKNSVEYPRLYTPGLKSELFNIREFIYSVLHGAFTSLILFLIPYGVYKDGVSHNGYILSDHMTLGAVVATILIVDNTAQIALYTSYWTIVNHITIWGSLIWYFVLDYFYNYVIGGPYVGSLTQAIKDLTFWMTMLITVVMLMAPVLAYKFYLLDVHPSLSDKIRQKSLKKVHSRVSSDVRRTPSSRRGRRSVRSGYAFAHQEGFGRLITSGKIMHKMPQDFAFPLGLGTKKSQTLHNSVAVSVDGMNNKQQNHTSNSGGIKTNDNNNTNLRHNQNNQVHSSMADIRHDGRAIGDTYQGSASTDELSPRAPCQDLDTINL</sequence>
<feature type="region of interest" description="Disordered" evidence="16">
    <location>
        <begin position="786"/>
        <end position="850"/>
    </location>
</feature>
<dbReference type="GO" id="GO:0016887">
    <property type="term" value="F:ATP hydrolysis activity"/>
    <property type="evidence" value="ECO:0007669"/>
    <property type="project" value="InterPro"/>
</dbReference>
<feature type="binding site" evidence="14">
    <location>
        <position position="1109"/>
    </location>
    <ligand>
        <name>ATP</name>
        <dbReference type="ChEBI" id="CHEBI:30616"/>
    </ligand>
</feature>
<dbReference type="InterPro" id="IPR044492">
    <property type="entry name" value="P_typ_ATPase_HD_dom"/>
</dbReference>
<dbReference type="Gene3D" id="2.70.150.10">
    <property type="entry name" value="Calcium-transporting ATPase, cytoplasmic transduction domain A"/>
    <property type="match status" value="1"/>
</dbReference>
<dbReference type="STRING" id="7232.A0A484AUV9"/>
<evidence type="ECO:0000259" key="18">
    <source>
        <dbReference type="Pfam" id="PF16209"/>
    </source>
</evidence>
<evidence type="ECO:0000256" key="16">
    <source>
        <dbReference type="SAM" id="MobiDB-lite"/>
    </source>
</evidence>
<dbReference type="Pfam" id="PF13246">
    <property type="entry name" value="Cation_ATPase"/>
    <property type="match status" value="1"/>
</dbReference>
<feature type="compositionally biased region" description="Low complexity" evidence="16">
    <location>
        <begin position="1832"/>
        <end position="1842"/>
    </location>
</feature>
<dbReference type="PANTHER" id="PTHR24092:SF190">
    <property type="entry name" value="PHOSPHOLIPID-TRANSPORTING ATPASE"/>
    <property type="match status" value="1"/>
</dbReference>
<evidence type="ECO:0000256" key="2">
    <source>
        <dbReference type="ARBA" id="ARBA00008109"/>
    </source>
</evidence>
<feature type="region of interest" description="Disordered" evidence="16">
    <location>
        <begin position="920"/>
        <end position="961"/>
    </location>
</feature>
<feature type="compositionally biased region" description="Polar residues" evidence="16">
    <location>
        <begin position="1816"/>
        <end position="1831"/>
    </location>
</feature>
<dbReference type="GO" id="GO:0000287">
    <property type="term" value="F:magnesium ion binding"/>
    <property type="evidence" value="ECO:0007669"/>
    <property type="project" value="InterPro"/>
</dbReference>
<proteinExistence type="inferred from homology"/>
<protein>
    <recommendedName>
        <fullName evidence="3">P-type phospholipid transporter</fullName>
        <ecNumber evidence="3">7.6.2.1</ecNumber>
    </recommendedName>
</protein>
<dbReference type="GO" id="GO:0005886">
    <property type="term" value="C:plasma membrane"/>
    <property type="evidence" value="ECO:0007669"/>
    <property type="project" value="TreeGrafter"/>
</dbReference>
<evidence type="ECO:0000256" key="6">
    <source>
        <dbReference type="ARBA" id="ARBA00022741"/>
    </source>
</evidence>
<dbReference type="Gene3D" id="3.40.50.1000">
    <property type="entry name" value="HAD superfamily/HAD-like"/>
    <property type="match status" value="3"/>
</dbReference>
<dbReference type="InterPro" id="IPR032631">
    <property type="entry name" value="P-type_ATPase_N"/>
</dbReference>
<feature type="binding site" evidence="14">
    <location>
        <position position="1049"/>
    </location>
    <ligand>
        <name>ATP</name>
        <dbReference type="ChEBI" id="CHEBI:30616"/>
    </ligand>
</feature>
<feature type="compositionally biased region" description="Low complexity" evidence="16">
    <location>
        <begin position="805"/>
        <end position="825"/>
    </location>
</feature>
<evidence type="ECO:0000256" key="3">
    <source>
        <dbReference type="ARBA" id="ARBA00012189"/>
    </source>
</evidence>
<keyword evidence="5 15" id="KW-0479">Metal-binding</keyword>
<dbReference type="SUPFAM" id="SSF81660">
    <property type="entry name" value="Metal cation-transporting ATPase, ATP-binding domain N"/>
    <property type="match status" value="1"/>
</dbReference>
<feature type="compositionally biased region" description="Basic and acidic residues" evidence="16">
    <location>
        <begin position="37"/>
        <end position="60"/>
    </location>
</feature>
<evidence type="ECO:0000256" key="5">
    <source>
        <dbReference type="ARBA" id="ARBA00022723"/>
    </source>
</evidence>
<feature type="compositionally biased region" description="Low complexity" evidence="16">
    <location>
        <begin position="928"/>
        <end position="960"/>
    </location>
</feature>
<feature type="binding site" evidence="14">
    <location>
        <position position="1246"/>
    </location>
    <ligand>
        <name>ATP</name>
        <dbReference type="ChEBI" id="CHEBI:30616"/>
    </ligand>
</feature>
<feature type="binding site" evidence="14">
    <location>
        <position position="1458"/>
    </location>
    <ligand>
        <name>ATP</name>
        <dbReference type="ChEBI" id="CHEBI:30616"/>
    </ligand>
</feature>
<feature type="binding site" evidence="14">
    <location>
        <position position="640"/>
    </location>
    <ligand>
        <name>ATP</name>
        <dbReference type="ChEBI" id="CHEBI:30616"/>
    </ligand>
</feature>
<feature type="region of interest" description="Disordered" evidence="16">
    <location>
        <begin position="1861"/>
        <end position="1888"/>
    </location>
</feature>
<organism evidence="20 21">
    <name type="scientific">Drosophila navojoa</name>
    <name type="common">Fruit fly</name>
    <dbReference type="NCBI Taxonomy" id="7232"/>
    <lineage>
        <taxon>Eukaryota</taxon>
        <taxon>Metazoa</taxon>
        <taxon>Ecdysozoa</taxon>
        <taxon>Arthropoda</taxon>
        <taxon>Hexapoda</taxon>
        <taxon>Insecta</taxon>
        <taxon>Pterygota</taxon>
        <taxon>Neoptera</taxon>
        <taxon>Endopterygota</taxon>
        <taxon>Diptera</taxon>
        <taxon>Brachycera</taxon>
        <taxon>Muscomorpha</taxon>
        <taxon>Ephydroidea</taxon>
        <taxon>Drosophilidae</taxon>
        <taxon>Drosophila</taxon>
    </lineage>
</organism>
<dbReference type="InterPro" id="IPR023299">
    <property type="entry name" value="ATPase_P-typ_cyto_dom_N"/>
</dbReference>
<dbReference type="NCBIfam" id="TIGR01652">
    <property type="entry name" value="ATPase-Plipid"/>
    <property type="match status" value="1"/>
</dbReference>
<dbReference type="OrthoDB" id="377733at2759"/>
<dbReference type="SFLD" id="SFLDF00027">
    <property type="entry name" value="p-type_atpase"/>
    <property type="match status" value="1"/>
</dbReference>
<keyword evidence="4 17" id="KW-0812">Transmembrane</keyword>
<keyword evidence="10 17" id="KW-1133">Transmembrane helix</keyword>
<feature type="binding site" evidence="14">
    <location>
        <position position="1428"/>
    </location>
    <ligand>
        <name>ATP</name>
        <dbReference type="ChEBI" id="CHEBI:30616"/>
    </ligand>
</feature>
<evidence type="ECO:0000259" key="19">
    <source>
        <dbReference type="Pfam" id="PF16212"/>
    </source>
</evidence>
<feature type="transmembrane region" description="Helical" evidence="17">
    <location>
        <begin position="563"/>
        <end position="592"/>
    </location>
</feature>
<feature type="transmembrane region" description="Helical" evidence="17">
    <location>
        <begin position="1698"/>
        <end position="1721"/>
    </location>
</feature>
<dbReference type="Proteomes" id="UP000295192">
    <property type="component" value="Unassembled WGS sequence"/>
</dbReference>
<evidence type="ECO:0000256" key="14">
    <source>
        <dbReference type="PIRSR" id="PIRSR606539-2"/>
    </source>
</evidence>
<dbReference type="GO" id="GO:0045332">
    <property type="term" value="P:phospholipid translocation"/>
    <property type="evidence" value="ECO:0007669"/>
    <property type="project" value="TreeGrafter"/>
</dbReference>
<feature type="region of interest" description="Disordered" evidence="16">
    <location>
        <begin position="30"/>
        <end position="61"/>
    </location>
</feature>
<dbReference type="InterPro" id="IPR018303">
    <property type="entry name" value="ATPase_P-typ_P_site"/>
</dbReference>
<feature type="compositionally biased region" description="Polar residues" evidence="16">
    <location>
        <begin position="840"/>
        <end position="850"/>
    </location>
</feature>
<reference evidence="20 21" key="1">
    <citation type="journal article" date="2019" name="J. Hered.">
        <title>An Improved Genome Assembly for Drosophila navojoa, the Basal Species in the mojavensis Cluster.</title>
        <authorList>
            <person name="Vanderlinde T."/>
            <person name="Dupim E.G."/>
            <person name="Nazario-Yepiz N.O."/>
            <person name="Carvalho A.B."/>
        </authorList>
    </citation>
    <scope>NUCLEOTIDE SEQUENCE [LARGE SCALE GENOMIC DNA]</scope>
    <source>
        <strain evidence="20">Navoj_Jal97</strain>
        <tissue evidence="20">Whole organism</tissue>
    </source>
</reference>
<feature type="binding site" evidence="14">
    <location>
        <position position="1245"/>
    </location>
    <ligand>
        <name>ATP</name>
        <dbReference type="ChEBI" id="CHEBI:30616"/>
    </ligand>
</feature>
<dbReference type="InterPro" id="IPR008250">
    <property type="entry name" value="ATPase_P-typ_transduc_dom_A_sf"/>
</dbReference>
<feature type="binding site" evidence="14">
    <location>
        <position position="642"/>
    </location>
    <ligand>
        <name>ATP</name>
        <dbReference type="ChEBI" id="CHEBI:30616"/>
    </ligand>
</feature>
<dbReference type="InterPro" id="IPR023214">
    <property type="entry name" value="HAD_sf"/>
</dbReference>
<feature type="binding site" evidence="14">
    <location>
        <position position="1434"/>
    </location>
    <ligand>
        <name>ATP</name>
        <dbReference type="ChEBI" id="CHEBI:30616"/>
    </ligand>
</feature>